<gene>
    <name evidence="15" type="ORF">KFE25_005629</name>
</gene>
<keyword evidence="10" id="KW-0496">Mitochondrion</keyword>
<dbReference type="EMBL" id="JAGTXO010000009">
    <property type="protein sequence ID" value="KAG8466059.1"/>
    <property type="molecule type" value="Genomic_DNA"/>
</dbReference>
<dbReference type="Gene3D" id="3.60.15.10">
    <property type="entry name" value="Ribonuclease Z/Hydroxyacylglutathione hydrolase-like"/>
    <property type="match status" value="1"/>
</dbReference>
<dbReference type="InterPro" id="IPR001279">
    <property type="entry name" value="Metallo-B-lactamas"/>
</dbReference>
<proteinExistence type="inferred from homology"/>
<dbReference type="GO" id="GO:0005739">
    <property type="term" value="C:mitochondrion"/>
    <property type="evidence" value="ECO:0007669"/>
    <property type="project" value="UniProtKB-SubCell"/>
</dbReference>
<comment type="subcellular location">
    <subcellularLocation>
        <location evidence="2">Mitochondrion</location>
    </subcellularLocation>
</comment>
<protein>
    <recommendedName>
        <fullName evidence="12">persulfide dioxygenase</fullName>
        <ecNumber evidence="12">1.13.11.18</ecNumber>
    </recommendedName>
    <alternativeName>
        <fullName evidence="13">Sulfur dioxygenase ETHE1</fullName>
    </alternativeName>
</protein>
<evidence type="ECO:0000256" key="13">
    <source>
        <dbReference type="ARBA" id="ARBA00077964"/>
    </source>
</evidence>
<comment type="catalytic activity">
    <reaction evidence="11">
        <text>S-sulfanylglutathione + O2 + H2O = sulfite + glutathione + 2 H(+)</text>
        <dbReference type="Rhea" id="RHEA:12981"/>
        <dbReference type="ChEBI" id="CHEBI:15377"/>
        <dbReference type="ChEBI" id="CHEBI:15378"/>
        <dbReference type="ChEBI" id="CHEBI:15379"/>
        <dbReference type="ChEBI" id="CHEBI:17359"/>
        <dbReference type="ChEBI" id="CHEBI:57925"/>
        <dbReference type="ChEBI" id="CHEBI:58905"/>
        <dbReference type="EC" id="1.13.11.18"/>
    </reaction>
</comment>
<evidence type="ECO:0000256" key="4">
    <source>
        <dbReference type="ARBA" id="ARBA00022723"/>
    </source>
</evidence>
<keyword evidence="6" id="KW-0223">Dioxygenase</keyword>
<dbReference type="OMA" id="ECESNTY"/>
<evidence type="ECO:0000313" key="16">
    <source>
        <dbReference type="Proteomes" id="UP000751190"/>
    </source>
</evidence>
<evidence type="ECO:0000256" key="1">
    <source>
        <dbReference type="ARBA" id="ARBA00001954"/>
    </source>
</evidence>
<evidence type="ECO:0000256" key="6">
    <source>
        <dbReference type="ARBA" id="ARBA00022964"/>
    </source>
</evidence>
<dbReference type="Proteomes" id="UP000751190">
    <property type="component" value="Unassembled WGS sequence"/>
</dbReference>
<organism evidence="15 16">
    <name type="scientific">Diacronema lutheri</name>
    <name type="common">Unicellular marine alga</name>
    <name type="synonym">Monochrysis lutheri</name>
    <dbReference type="NCBI Taxonomy" id="2081491"/>
    <lineage>
        <taxon>Eukaryota</taxon>
        <taxon>Haptista</taxon>
        <taxon>Haptophyta</taxon>
        <taxon>Pavlovophyceae</taxon>
        <taxon>Pavlovales</taxon>
        <taxon>Pavlovaceae</taxon>
        <taxon>Diacronema</taxon>
    </lineage>
</organism>
<evidence type="ECO:0000256" key="5">
    <source>
        <dbReference type="ARBA" id="ARBA00022946"/>
    </source>
</evidence>
<keyword evidence="16" id="KW-1185">Reference proteome</keyword>
<dbReference type="PANTHER" id="PTHR43084">
    <property type="entry name" value="PERSULFIDE DIOXYGENASE ETHE1"/>
    <property type="match status" value="1"/>
</dbReference>
<dbReference type="GO" id="GO:0006749">
    <property type="term" value="P:glutathione metabolic process"/>
    <property type="evidence" value="ECO:0007669"/>
    <property type="project" value="InterPro"/>
</dbReference>
<feature type="domain" description="Metallo-beta-lactamase" evidence="14">
    <location>
        <begin position="149"/>
        <end position="317"/>
    </location>
</feature>
<dbReference type="GO" id="GO:0046872">
    <property type="term" value="F:metal ion binding"/>
    <property type="evidence" value="ECO:0007669"/>
    <property type="project" value="UniProtKB-KW"/>
</dbReference>
<dbReference type="Pfam" id="PF00753">
    <property type="entry name" value="Lactamase_B"/>
    <property type="match status" value="1"/>
</dbReference>
<keyword evidence="9" id="KW-0408">Iron</keyword>
<evidence type="ECO:0000256" key="8">
    <source>
        <dbReference type="ARBA" id="ARBA00023002"/>
    </source>
</evidence>
<comment type="similarity">
    <text evidence="3">Belongs to the metallo-beta-lactamase superfamily. Glyoxalase II family.</text>
</comment>
<evidence type="ECO:0000256" key="12">
    <source>
        <dbReference type="ARBA" id="ARBA00066686"/>
    </source>
</evidence>
<comment type="caution">
    <text evidence="15">The sequence shown here is derived from an EMBL/GenBank/DDBJ whole genome shotgun (WGS) entry which is preliminary data.</text>
</comment>
<dbReference type="SMART" id="SM00849">
    <property type="entry name" value="Lactamase_B"/>
    <property type="match status" value="1"/>
</dbReference>
<evidence type="ECO:0000259" key="14">
    <source>
        <dbReference type="SMART" id="SM00849"/>
    </source>
</evidence>
<sequence length="385" mass="41184">MVAYDSPSYGLTSIGGADMEGLAAAHKSLLVLAPDVEPKAGALTGPKLPIDSDFKKNTVAMAAPIFAALDAMATPGLVVCKSGRRARVVIAAWACVRQGGDADAACAYLRSTNDLDAEKEHWVRGVIAAHTVGATNPLVFRQLFECESNTYTYLLADGATRDAVLIDPVDLTAERDLKVIDGIVTADGKQGFKLRAGLNTHCHADHITGTAELKKRLPTVRSMISESAGAKADVLLKPGDKVHFGKRWVEVVATPGHTDGCISFVLDDRSMVFTGDALLIGACGRTDFQQGSAAKLFESVRSRLFTLPPDCVVYPAHDYNGRPCSTVLGERMTNPRLRDGITEAEFVKIMAELNLPYPKKLDASLPANILCGFPDETAWMPAKAD</sequence>
<reference evidence="15" key="1">
    <citation type="submission" date="2021-05" db="EMBL/GenBank/DDBJ databases">
        <title>The genome of the haptophyte Pavlova lutheri (Diacronema luteri, Pavlovales) - a model for lipid biosynthesis in eukaryotic algae.</title>
        <authorList>
            <person name="Hulatt C.J."/>
            <person name="Posewitz M.C."/>
        </authorList>
    </citation>
    <scope>NUCLEOTIDE SEQUENCE</scope>
    <source>
        <strain evidence="15">NIVA-4/92</strain>
    </source>
</reference>
<name>A0A8J6CB03_DIALT</name>
<evidence type="ECO:0000256" key="3">
    <source>
        <dbReference type="ARBA" id="ARBA00006759"/>
    </source>
</evidence>
<dbReference type="GO" id="GO:0070813">
    <property type="term" value="P:hydrogen sulfide metabolic process"/>
    <property type="evidence" value="ECO:0007669"/>
    <property type="project" value="TreeGrafter"/>
</dbReference>
<evidence type="ECO:0000256" key="2">
    <source>
        <dbReference type="ARBA" id="ARBA00004173"/>
    </source>
</evidence>
<dbReference type="InterPro" id="IPR036866">
    <property type="entry name" value="RibonucZ/Hydroxyglut_hydro"/>
</dbReference>
<dbReference type="GO" id="GO:0050313">
    <property type="term" value="F:sulfur dioxygenase activity"/>
    <property type="evidence" value="ECO:0007669"/>
    <property type="project" value="UniProtKB-EC"/>
</dbReference>
<comment type="cofactor">
    <cofactor evidence="1">
        <name>Fe(2+)</name>
        <dbReference type="ChEBI" id="CHEBI:29033"/>
    </cofactor>
</comment>
<keyword evidence="4" id="KW-0479">Metal-binding</keyword>
<evidence type="ECO:0000256" key="7">
    <source>
        <dbReference type="ARBA" id="ARBA00022990"/>
    </source>
</evidence>
<evidence type="ECO:0000256" key="9">
    <source>
        <dbReference type="ARBA" id="ARBA00023004"/>
    </source>
</evidence>
<dbReference type="FunFam" id="3.60.15.10:FF:000013">
    <property type="entry name" value="Persulfide dioxygenase ETHE1, mitochondrial"/>
    <property type="match status" value="1"/>
</dbReference>
<dbReference type="CDD" id="cd07724">
    <property type="entry name" value="POD-like_MBL-fold"/>
    <property type="match status" value="1"/>
</dbReference>
<keyword evidence="5" id="KW-0809">Transit peptide</keyword>
<evidence type="ECO:0000313" key="15">
    <source>
        <dbReference type="EMBL" id="KAG8466059.1"/>
    </source>
</evidence>
<keyword evidence="7" id="KW-0007">Acetylation</keyword>
<dbReference type="PANTHER" id="PTHR43084:SF1">
    <property type="entry name" value="PERSULFIDE DIOXYGENASE ETHE1, MITOCHONDRIAL"/>
    <property type="match status" value="1"/>
</dbReference>
<accession>A0A8J6CB03</accession>
<dbReference type="InterPro" id="IPR051682">
    <property type="entry name" value="Mito_Persulfide_Diox"/>
</dbReference>
<keyword evidence="8" id="KW-0560">Oxidoreductase</keyword>
<evidence type="ECO:0000256" key="11">
    <source>
        <dbReference type="ARBA" id="ARBA00050990"/>
    </source>
</evidence>
<dbReference type="SUPFAM" id="SSF56281">
    <property type="entry name" value="Metallo-hydrolase/oxidoreductase"/>
    <property type="match status" value="1"/>
</dbReference>
<dbReference type="AlphaFoldDB" id="A0A8J6CB03"/>
<dbReference type="InterPro" id="IPR044528">
    <property type="entry name" value="POD-like_MBL-fold"/>
</dbReference>
<dbReference type="OrthoDB" id="449487at2759"/>
<evidence type="ECO:0000256" key="10">
    <source>
        <dbReference type="ARBA" id="ARBA00023128"/>
    </source>
</evidence>
<dbReference type="EC" id="1.13.11.18" evidence="12"/>